<dbReference type="EMBL" id="JAPHNI010000245">
    <property type="protein sequence ID" value="KAJ8113560.1"/>
    <property type="molecule type" value="Genomic_DNA"/>
</dbReference>
<reference evidence="1" key="1">
    <citation type="submission" date="2022-11" db="EMBL/GenBank/DDBJ databases">
        <title>Genome Sequence of Boeremia exigua.</title>
        <authorList>
            <person name="Buettner E."/>
        </authorList>
    </citation>
    <scope>NUCLEOTIDE SEQUENCE</scope>
    <source>
        <strain evidence="1">CU02</strain>
    </source>
</reference>
<comment type="caution">
    <text evidence="1">The sequence shown here is derived from an EMBL/GenBank/DDBJ whole genome shotgun (WGS) entry which is preliminary data.</text>
</comment>
<keyword evidence="2" id="KW-1185">Reference proteome</keyword>
<name>A0ACC2IEG5_9PLEO</name>
<accession>A0ACC2IEG5</accession>
<organism evidence="1 2">
    <name type="scientific">Boeremia exigua</name>
    <dbReference type="NCBI Taxonomy" id="749465"/>
    <lineage>
        <taxon>Eukaryota</taxon>
        <taxon>Fungi</taxon>
        <taxon>Dikarya</taxon>
        <taxon>Ascomycota</taxon>
        <taxon>Pezizomycotina</taxon>
        <taxon>Dothideomycetes</taxon>
        <taxon>Pleosporomycetidae</taxon>
        <taxon>Pleosporales</taxon>
        <taxon>Pleosporineae</taxon>
        <taxon>Didymellaceae</taxon>
        <taxon>Boeremia</taxon>
    </lineage>
</organism>
<sequence length="1687" mass="187203">MEIAHILAKDSSSSSSRTDEAFDAVRYVPFLVVILRSSHRFAQPITVDRTEDAGAGAKMNASGGMGLAAKLSMEAKEYWVHLDAEGPLEKYPARQHARRVQEKLGVEEGLIYLAGQPAKNNEDSDMPAPFRQRRYFYYLTGCNEPSSHMTYDIQHDILSLFIPRIDPKRVIWNGRGSTLAEAIEKYDIDEVYYVDELGDVIKDWSSYYGGQGSDIYVLHNGQLPRIPGLHATVDSDSLQPAMNAARVIKDDHEIKLIRKANDISSEAHKKVLANILKFKNEAQVEGLFMDVCISHQAKQQAYDPIAASGPNAGTLHYDANNENFDDRQLMCLDAGCEFELYASDITRTFPLAEAWPSKEAENIYKLVERMQESCIERLAPGVRYLDLHILAHQIAIDGLLKLGVLQNGTREEIYAAGTSRAFFPHGLGHHVGLEVHDVGQAELMSIKEGKNMLLQAASLFPQDFHTPVLDPTSCHSPTDAQSSHLEEGMVVTVEPGIYFSSYALQHFYLPSPVHSRFINEKVLQRYMPVGGVRIEDDILITSRGYENLTTAPKGDAMFDIIRGHHSGSWRRGQPTKQSLASANESLLFRAPGCPLRTTPSTLQPIKRATTMPNPVISNQHDGTSGYDHAMNLRGSMTTDELVQQWRQSCQRSSLRHPTADRVMPTTVCGSLSNHVKHIFMGNNGNNPRPVLGLTDCVDCAILAQTLDRLRQNLARSRQSSSKQVPSEKVSEPHNTHAVPACNASMPCTRDAAPHTKFDGVKTTTYSTGMCSNTLQSTLLPTQHEPNRRTETDTGTACVSQSRGIHTTRSRNTMDSKDNNTNQEPQYYLEPEQYYRNPSLHASPHAAINVLGQSTSTRLAGARLPDEPIYPALTSQTSMPLRTCASWKQEQRRPSNHIDDRDWMAVERNGTGINPRLPGWAGQSLPAYQPHLGASQHQSLPRPSVAGEDCLAHPVNMETNSSNAMSNSSQKRPAQDAPETTRTKRAKYTSAACNECKRCKVKCIRFDNTADCQRCSTVNVACVIVPTATQSAKEKDKGKEKNNLDDSNYKQLTEDVSFLRQQLTTLMGSVAALAERRDSQATFAPERTPASQQTASPGYTSTTSQRSGLPKQPQFAGPTRAAFSLNIVESSLNRMGIPPDANDTAGHTSSVSSRDTTPEPTTALAQNLLRSGVEGLSGISNEEIERLLSIYQEEVACVHPIIEIKDLAADAPGIMDLVRNPQHPVGLQRLGKKDIHILRIAVATAITHEIPGKNQLSERLIFEVEQDVGRISSETEVELKDIQIMGMLSVYFCHTEEELFAWRAIGRACRQALEMGLHRKQSLLDNFKDPEERKLAVQVFWVVYELDRRWSFGTSLSFALNDRDIDTLLPEPGKAYPYLKGMVAYARLSSRVWEALPPYGSVQQTIPKETEDYLDFITSNWILSIPQELQFRHPRLGLAPKSQPRQLHRLRTLIYLRGNHTRTLIHRHHVLTPDNIKADMQSARLVVDIAKDTIQVLVHLNETTDIYARQQSVYHYYLLSALAILLLAVCHAPGMFAEACRESFISAVELVKGFSRHGTASRRLWKSIRGLLPVMKSLGPHVDAAASSEPKGLGEPSASNSVQQPPQLDASIPEIPGMWNNGDLSFDPNLGSMPDIFNIGEELIDLYDAFGTAATTQPVQQDLAADFGGQSLSAWDIGEISRHFQGLI</sequence>
<dbReference type="Proteomes" id="UP001153331">
    <property type="component" value="Unassembled WGS sequence"/>
</dbReference>
<evidence type="ECO:0000313" key="1">
    <source>
        <dbReference type="EMBL" id="KAJ8113560.1"/>
    </source>
</evidence>
<proteinExistence type="predicted"/>
<gene>
    <name evidence="1" type="ORF">OPT61_g4338</name>
</gene>
<evidence type="ECO:0000313" key="2">
    <source>
        <dbReference type="Proteomes" id="UP001153331"/>
    </source>
</evidence>
<protein>
    <submittedName>
        <fullName evidence="1">Uncharacterized protein</fullName>
    </submittedName>
</protein>